<dbReference type="RefSeq" id="WP_406768438.1">
    <property type="nucleotide sequence ID" value="NZ_JBJHZZ010000001.1"/>
</dbReference>
<name>A0ABW8T298_9CLOT</name>
<reference evidence="1 2" key="1">
    <citation type="submission" date="2024-11" db="EMBL/GenBank/DDBJ databases">
        <authorList>
            <person name="Heng Y.C."/>
            <person name="Lim A.C.H."/>
            <person name="Lee J.K.Y."/>
            <person name="Kittelmann S."/>
        </authorList>
    </citation>
    <scope>NUCLEOTIDE SEQUENCE [LARGE SCALE GENOMIC DNA]</scope>
    <source>
        <strain evidence="1 2">WILCCON 0185</strain>
    </source>
</reference>
<gene>
    <name evidence="1" type="ORF">ACJDUG_03205</name>
</gene>
<evidence type="ECO:0000313" key="1">
    <source>
        <dbReference type="EMBL" id="MFL0245985.1"/>
    </source>
</evidence>
<keyword evidence="2" id="KW-1185">Reference proteome</keyword>
<comment type="caution">
    <text evidence="1">The sequence shown here is derived from an EMBL/GenBank/DDBJ whole genome shotgun (WGS) entry which is preliminary data.</text>
</comment>
<dbReference type="Pfam" id="PF10719">
    <property type="entry name" value="ComFB"/>
    <property type="match status" value="1"/>
</dbReference>
<dbReference type="InterPro" id="IPR019657">
    <property type="entry name" value="ComFB"/>
</dbReference>
<accession>A0ABW8T298</accession>
<evidence type="ECO:0000313" key="2">
    <source>
        <dbReference type="Proteomes" id="UP001623591"/>
    </source>
</evidence>
<dbReference type="Proteomes" id="UP001623591">
    <property type="component" value="Unassembled WGS sequence"/>
</dbReference>
<protein>
    <submittedName>
        <fullName evidence="1">Late competence development ComFB family protein</fullName>
    </submittedName>
</protein>
<organism evidence="1 2">
    <name type="scientific">Candidatus Clostridium stratigraminis</name>
    <dbReference type="NCBI Taxonomy" id="3381661"/>
    <lineage>
        <taxon>Bacteria</taxon>
        <taxon>Bacillati</taxon>
        <taxon>Bacillota</taxon>
        <taxon>Clostridia</taxon>
        <taxon>Eubacteriales</taxon>
        <taxon>Clostridiaceae</taxon>
        <taxon>Clostridium</taxon>
    </lineage>
</organism>
<dbReference type="EMBL" id="JBJHZZ010000001">
    <property type="protein sequence ID" value="MFL0245985.1"/>
    <property type="molecule type" value="Genomic_DNA"/>
</dbReference>
<proteinExistence type="predicted"/>
<sequence length="92" mass="10857">MYHLKNYMEILVDEILPGMLVNEEGICKCDRCILDIKAIALNRLTPKYIVSEIGEIYRRYDDISKQLEIDVIEAIMRSIELVKKFPRHDQMV</sequence>